<reference evidence="1 2" key="1">
    <citation type="submission" date="2022-07" db="EMBL/GenBank/DDBJ databases">
        <title>Genome sequence of Terrisporobacter mayombei DSM6539.</title>
        <authorList>
            <person name="Boeer T."/>
            <person name="Bengelsdorf F.R."/>
            <person name="Daniel R."/>
            <person name="Poehlein A."/>
        </authorList>
    </citation>
    <scope>NUCLEOTIDE SEQUENCE [LARGE SCALE GENOMIC DNA]</scope>
    <source>
        <strain evidence="1 2">DSM 6539</strain>
    </source>
</reference>
<keyword evidence="2" id="KW-1185">Reference proteome</keyword>
<name>A0ABY9Q4X7_9FIRM</name>
<evidence type="ECO:0008006" key="3">
    <source>
        <dbReference type="Google" id="ProtNLM"/>
    </source>
</evidence>
<proteinExistence type="predicted"/>
<evidence type="ECO:0000313" key="1">
    <source>
        <dbReference type="EMBL" id="WMT82299.1"/>
    </source>
</evidence>
<accession>A0ABY9Q4X7</accession>
<dbReference type="Gene3D" id="3.30.565.40">
    <property type="entry name" value="Fervidobacterium nodosum Rt17-B1 like"/>
    <property type="match status" value="1"/>
</dbReference>
<protein>
    <recommendedName>
        <fullName evidence="3">DUF3298 domain-containing protein</fullName>
    </recommendedName>
</protein>
<organism evidence="1 2">
    <name type="scientific">Terrisporobacter mayombei</name>
    <dbReference type="NCBI Taxonomy" id="1541"/>
    <lineage>
        <taxon>Bacteria</taxon>
        <taxon>Bacillati</taxon>
        <taxon>Bacillota</taxon>
        <taxon>Clostridia</taxon>
        <taxon>Peptostreptococcales</taxon>
        <taxon>Peptostreptococcaceae</taxon>
        <taxon>Terrisporobacter</taxon>
    </lineage>
</organism>
<gene>
    <name evidence="1" type="ORF">TEMA_26610</name>
</gene>
<dbReference type="RefSeq" id="WP_228105848.1">
    <property type="nucleotide sequence ID" value="NZ_CP101637.1"/>
</dbReference>
<sequence length="243" mass="29038">MKDLKNFIKPIIFLTLGLLLLSLVRNVDFTSMMTRIQNNIQEGLKVVKVTDEKSQINDENLIIKFKVPSIHYDNKDVEKSINSYIKKNIKEYINVQRQINKMNTYGEKKAINITYSVVFEDENIINIIIEKNTTWGEKDYKLEKDSYVFNLKTGERVYLDEFLKGNDDYSRIITETIQKVINKKHPLYGNLNIDKNTNYYIEDRYINIYFNPYKQSQDDTQYEFKIPYDVFKNKIEAFNNFFF</sequence>
<dbReference type="Proteomes" id="UP001235030">
    <property type="component" value="Chromosome"/>
</dbReference>
<evidence type="ECO:0000313" key="2">
    <source>
        <dbReference type="Proteomes" id="UP001235030"/>
    </source>
</evidence>
<dbReference type="EMBL" id="CP101637">
    <property type="protein sequence ID" value="WMT82299.1"/>
    <property type="molecule type" value="Genomic_DNA"/>
</dbReference>